<dbReference type="AlphaFoldDB" id="A0A177LT63"/>
<proteinExistence type="predicted"/>
<evidence type="ECO:0000256" key="1">
    <source>
        <dbReference type="SAM" id="SignalP"/>
    </source>
</evidence>
<organism evidence="2 3">
    <name type="scientific">Methylomonas methanica</name>
    <dbReference type="NCBI Taxonomy" id="421"/>
    <lineage>
        <taxon>Bacteria</taxon>
        <taxon>Pseudomonadati</taxon>
        <taxon>Pseudomonadota</taxon>
        <taxon>Gammaproteobacteria</taxon>
        <taxon>Methylococcales</taxon>
        <taxon>Methylococcaceae</taxon>
        <taxon>Methylomonas</taxon>
    </lineage>
</organism>
<gene>
    <name evidence="2" type="ORF">A1353_24025</name>
</gene>
<dbReference type="InterPro" id="IPR031877">
    <property type="entry name" value="SmbP"/>
</dbReference>
<dbReference type="Pfam" id="PF16785">
    <property type="entry name" value="SMBP"/>
    <property type="match status" value="1"/>
</dbReference>
<dbReference type="GO" id="GO:0046872">
    <property type="term" value="F:metal ion binding"/>
    <property type="evidence" value="ECO:0007669"/>
    <property type="project" value="InterPro"/>
</dbReference>
<feature type="chain" id="PRO_5008067304" description="Metal-binding protein SmbP" evidence="1">
    <location>
        <begin position="27"/>
        <end position="105"/>
    </location>
</feature>
<evidence type="ECO:0000313" key="3">
    <source>
        <dbReference type="Proteomes" id="UP000077763"/>
    </source>
</evidence>
<accession>A0A177LT63</accession>
<dbReference type="Gene3D" id="1.20.120.660">
    <property type="entry name" value="IL-4 antagonist (De novo design) like domain"/>
    <property type="match status" value="1"/>
</dbReference>
<protein>
    <recommendedName>
        <fullName evidence="4">Metal-binding protein SmbP</fullName>
    </recommendedName>
</protein>
<dbReference type="EMBL" id="LUUH01000111">
    <property type="protein sequence ID" value="OAH96550.1"/>
    <property type="molecule type" value="Genomic_DNA"/>
</dbReference>
<dbReference type="Proteomes" id="UP000077763">
    <property type="component" value="Unassembled WGS sequence"/>
</dbReference>
<evidence type="ECO:0000313" key="2">
    <source>
        <dbReference type="EMBL" id="OAH96550.1"/>
    </source>
</evidence>
<keyword evidence="1" id="KW-0732">Signal</keyword>
<sequence length="105" mass="10736">MKSIAKQLTSVGAGMLLSIAAIQVYAAESHIGLALEHAQTAAKAGDVNTIVNHADAAKSHIKVVDGHLKAAVTSLDEAAAHAKQGHTDLAKKSAEEAVLHLNAAQ</sequence>
<dbReference type="RefSeq" id="WP_064038897.1">
    <property type="nucleotide sequence ID" value="NZ_LUUH01000111.1"/>
</dbReference>
<feature type="signal peptide" evidence="1">
    <location>
        <begin position="1"/>
        <end position="26"/>
    </location>
</feature>
<name>A0A177LT63_METMH</name>
<evidence type="ECO:0008006" key="4">
    <source>
        <dbReference type="Google" id="ProtNLM"/>
    </source>
</evidence>
<reference evidence="3" key="1">
    <citation type="submission" date="2016-03" db="EMBL/GenBank/DDBJ databases">
        <authorList>
            <person name="Heylen K."/>
            <person name="De Vos P."/>
            <person name="Vekeman B."/>
        </authorList>
    </citation>
    <scope>NUCLEOTIDE SEQUENCE [LARGE SCALE GENOMIC DNA]</scope>
    <source>
        <strain evidence="3">R-45371</strain>
    </source>
</reference>
<comment type="caution">
    <text evidence="2">The sequence shown here is derived from an EMBL/GenBank/DDBJ whole genome shotgun (WGS) entry which is preliminary data.</text>
</comment>